<dbReference type="SUPFAM" id="SSF51621">
    <property type="entry name" value="Phosphoenolpyruvate/pyruvate domain"/>
    <property type="match status" value="1"/>
</dbReference>
<dbReference type="AlphaFoldDB" id="A0A6A3HQG9"/>
<comment type="caution">
    <text evidence="1">The sequence shown here is derived from an EMBL/GenBank/DDBJ whole genome shotgun (WGS) entry which is preliminary data.</text>
</comment>
<keyword evidence="4" id="KW-1185">Reference proteome</keyword>
<evidence type="ECO:0000313" key="3">
    <source>
        <dbReference type="Proteomes" id="UP000429607"/>
    </source>
</evidence>
<proteinExistence type="predicted"/>
<evidence type="ECO:0000313" key="4">
    <source>
        <dbReference type="Proteomes" id="UP000434957"/>
    </source>
</evidence>
<name>A0A6A3HQG9_9STRA</name>
<evidence type="ECO:0000313" key="1">
    <source>
        <dbReference type="EMBL" id="KAE8972836.1"/>
    </source>
</evidence>
<dbReference type="InterPro" id="IPR015813">
    <property type="entry name" value="Pyrv/PenolPyrv_kinase-like_dom"/>
</dbReference>
<dbReference type="InterPro" id="IPR040442">
    <property type="entry name" value="Pyrv_kinase-like_dom_sf"/>
</dbReference>
<evidence type="ECO:0000313" key="2">
    <source>
        <dbReference type="EMBL" id="KAE9281410.1"/>
    </source>
</evidence>
<gene>
    <name evidence="1" type="ORF">PR001_g26485</name>
    <name evidence="2" type="ORF">PR003_g27679</name>
</gene>
<dbReference type="Proteomes" id="UP000434957">
    <property type="component" value="Unassembled WGS sequence"/>
</dbReference>
<accession>A0A6A3HQG9</accession>
<dbReference type="Gene3D" id="3.20.20.60">
    <property type="entry name" value="Phosphoenolpyruvate-binding domains"/>
    <property type="match status" value="1"/>
</dbReference>
<sequence length="153" mass="16576">MKSVDAHRRMKVFTNADAPEGVGLTPAGEGISVHPYNMIQLVGWFNKLEQQVQLAKSVVQVVIGKRGKWFDYKVGRMIKVQRGALKAGKLAEKNPFKTLDQEGEVAGLTAPRVPKIYLGICGEFGVATAIAVVTVADEGVLIEMKRAVGQQVS</sequence>
<organism evidence="1 3">
    <name type="scientific">Phytophthora rubi</name>
    <dbReference type="NCBI Taxonomy" id="129364"/>
    <lineage>
        <taxon>Eukaryota</taxon>
        <taxon>Sar</taxon>
        <taxon>Stramenopiles</taxon>
        <taxon>Oomycota</taxon>
        <taxon>Peronosporomycetes</taxon>
        <taxon>Peronosporales</taxon>
        <taxon>Peronosporaceae</taxon>
        <taxon>Phytophthora</taxon>
    </lineage>
</organism>
<dbReference type="EMBL" id="QXFV01003934">
    <property type="protein sequence ID" value="KAE8972836.1"/>
    <property type="molecule type" value="Genomic_DNA"/>
</dbReference>
<dbReference type="EMBL" id="QXFT01003945">
    <property type="protein sequence ID" value="KAE9281410.1"/>
    <property type="molecule type" value="Genomic_DNA"/>
</dbReference>
<reference evidence="1 3" key="1">
    <citation type="submission" date="2018-09" db="EMBL/GenBank/DDBJ databases">
        <title>Genomic investigation of the strawberry pathogen Phytophthora fragariae indicates pathogenicity is determined by transcriptional variation in three key races.</title>
        <authorList>
            <person name="Adams T.M."/>
            <person name="Armitage A.D."/>
            <person name="Sobczyk M.K."/>
            <person name="Bates H.J."/>
            <person name="Dunwell J.M."/>
            <person name="Nellist C.F."/>
            <person name="Harrison R.J."/>
        </authorList>
    </citation>
    <scope>NUCLEOTIDE SEQUENCE [LARGE SCALE GENOMIC DNA]</scope>
    <source>
        <strain evidence="1 3">SCRP249</strain>
        <strain evidence="2 4">SCRP333</strain>
    </source>
</reference>
<dbReference type="Proteomes" id="UP000429607">
    <property type="component" value="Unassembled WGS sequence"/>
</dbReference>
<dbReference type="GO" id="GO:0003824">
    <property type="term" value="F:catalytic activity"/>
    <property type="evidence" value="ECO:0007669"/>
    <property type="project" value="InterPro"/>
</dbReference>
<protein>
    <submittedName>
        <fullName evidence="1">Uncharacterized protein</fullName>
    </submittedName>
</protein>